<name>A0A839QUS5_9MICO</name>
<evidence type="ECO:0000313" key="4">
    <source>
        <dbReference type="Proteomes" id="UP000568050"/>
    </source>
</evidence>
<keyword evidence="2" id="KW-1133">Transmembrane helix</keyword>
<feature type="transmembrane region" description="Helical" evidence="2">
    <location>
        <begin position="12"/>
        <end position="32"/>
    </location>
</feature>
<comment type="caution">
    <text evidence="3">The sequence shown here is derived from an EMBL/GenBank/DDBJ whole genome shotgun (WGS) entry which is preliminary data.</text>
</comment>
<evidence type="ECO:0000313" key="3">
    <source>
        <dbReference type="EMBL" id="MBB3023832.1"/>
    </source>
</evidence>
<feature type="region of interest" description="Disordered" evidence="1">
    <location>
        <begin position="80"/>
        <end position="162"/>
    </location>
</feature>
<reference evidence="3 4" key="1">
    <citation type="submission" date="2020-08" db="EMBL/GenBank/DDBJ databases">
        <title>Sequencing the genomes of 1000 actinobacteria strains.</title>
        <authorList>
            <person name="Klenk H.-P."/>
        </authorList>
    </citation>
    <scope>NUCLEOTIDE SEQUENCE [LARGE SCALE GENOMIC DNA]</scope>
    <source>
        <strain evidence="3 4">DSM 23040</strain>
    </source>
</reference>
<protein>
    <submittedName>
        <fullName evidence="3">Uncharacterized protein</fullName>
    </submittedName>
</protein>
<dbReference type="Proteomes" id="UP000568050">
    <property type="component" value="Unassembled WGS sequence"/>
</dbReference>
<keyword evidence="2" id="KW-0812">Transmembrane</keyword>
<dbReference type="AlphaFoldDB" id="A0A839QUS5"/>
<evidence type="ECO:0000256" key="1">
    <source>
        <dbReference type="SAM" id="MobiDB-lite"/>
    </source>
</evidence>
<accession>A0A839QUS5</accession>
<feature type="transmembrane region" description="Helical" evidence="2">
    <location>
        <begin position="44"/>
        <end position="62"/>
    </location>
</feature>
<keyword evidence="4" id="KW-1185">Reference proteome</keyword>
<gene>
    <name evidence="3" type="ORF">FHX50_002135</name>
</gene>
<dbReference type="EMBL" id="JACHWP010000013">
    <property type="protein sequence ID" value="MBB3023832.1"/>
    <property type="molecule type" value="Genomic_DNA"/>
</dbReference>
<evidence type="ECO:0000256" key="2">
    <source>
        <dbReference type="SAM" id="Phobius"/>
    </source>
</evidence>
<organism evidence="3 4">
    <name type="scientific">Helcobacillus massiliensis</name>
    <dbReference type="NCBI Taxonomy" id="521392"/>
    <lineage>
        <taxon>Bacteria</taxon>
        <taxon>Bacillati</taxon>
        <taxon>Actinomycetota</taxon>
        <taxon>Actinomycetes</taxon>
        <taxon>Micrococcales</taxon>
        <taxon>Dermabacteraceae</taxon>
        <taxon>Helcobacillus</taxon>
    </lineage>
</organism>
<keyword evidence="2" id="KW-0472">Membrane</keyword>
<proteinExistence type="predicted"/>
<feature type="compositionally biased region" description="Low complexity" evidence="1">
    <location>
        <begin position="121"/>
        <end position="140"/>
    </location>
</feature>
<dbReference type="RefSeq" id="WP_183377154.1">
    <property type="nucleotide sequence ID" value="NZ_CBCSFZ010000035.1"/>
</dbReference>
<sequence length="162" mass="15951">MFGRKKNSGANAAGGGLGALAGVIVYFASRYFLFEMTTMDPGMIRILAVVLGIVAALVVGAIPKLIAGAAVAGVAGAAAASAHSQNHPQGEAPQFHGTDGASVPAATVAGHTAASVAPQNSADADQAPSAPSFGGSAAPAEPQVEHQGLNENEHPGYQSPQV</sequence>